<accession>A0A4R3N155</accession>
<dbReference type="EMBL" id="SMAP01000008">
    <property type="protein sequence ID" value="TCT21791.1"/>
    <property type="molecule type" value="Genomic_DNA"/>
</dbReference>
<keyword evidence="2" id="KW-1185">Reference proteome</keyword>
<protein>
    <submittedName>
        <fullName evidence="1">Uncharacterized protein</fullName>
    </submittedName>
</protein>
<name>A0A4R3N155_9GAMM</name>
<gene>
    <name evidence="1" type="ORF">EDC34_1088</name>
</gene>
<evidence type="ECO:0000313" key="2">
    <source>
        <dbReference type="Proteomes" id="UP000295414"/>
    </source>
</evidence>
<proteinExistence type="predicted"/>
<dbReference type="Proteomes" id="UP000295414">
    <property type="component" value="Unassembled WGS sequence"/>
</dbReference>
<dbReference type="OrthoDB" id="5976089at2"/>
<evidence type="ECO:0000313" key="1">
    <source>
        <dbReference type="EMBL" id="TCT21791.1"/>
    </source>
</evidence>
<reference evidence="1 2" key="1">
    <citation type="submission" date="2019-03" db="EMBL/GenBank/DDBJ databases">
        <title>Genomic Encyclopedia of Type Strains, Phase IV (KMG-IV): sequencing the most valuable type-strain genomes for metagenomic binning, comparative biology and taxonomic classification.</title>
        <authorList>
            <person name="Goeker M."/>
        </authorList>
    </citation>
    <scope>NUCLEOTIDE SEQUENCE [LARGE SCALE GENOMIC DNA]</scope>
    <source>
        <strain evidence="1 2">DSM 13605</strain>
    </source>
</reference>
<organism evidence="1 2">
    <name type="scientific">Thermomonas haemolytica</name>
    <dbReference type="NCBI Taxonomy" id="141949"/>
    <lineage>
        <taxon>Bacteria</taxon>
        <taxon>Pseudomonadati</taxon>
        <taxon>Pseudomonadota</taxon>
        <taxon>Gammaproteobacteria</taxon>
        <taxon>Lysobacterales</taxon>
        <taxon>Lysobacteraceae</taxon>
        <taxon>Thermomonas</taxon>
    </lineage>
</organism>
<dbReference type="RefSeq" id="WP_132982882.1">
    <property type="nucleotide sequence ID" value="NZ_MSZW01000024.1"/>
</dbReference>
<dbReference type="AlphaFoldDB" id="A0A4R3N155"/>
<comment type="caution">
    <text evidence="1">The sequence shown here is derived from an EMBL/GenBank/DDBJ whole genome shotgun (WGS) entry which is preliminary data.</text>
</comment>
<sequence>MNAFLPLPAHFHWNAQQLADAVPRRLSQMPLFDAAPDARVAGNDARARVRPPAEYLPRRALAPTFRIH</sequence>